<evidence type="ECO:0000313" key="1">
    <source>
        <dbReference type="EMBL" id="MFC1852393.1"/>
    </source>
</evidence>
<sequence>MNDILSHLSLPQVSKMMVPLSDFPFKYDPAGRLPVGWYGIGDRSLLSRPKVAFLISRQGRKLTPRTWWFQAIRAVSAEIFSHRYVPLVTTGIFYHDVIRHVVAQSGASILVLSSKPSPDTALPLENTLILYPESKDGFTKQERYIQRDEIMAEKADLLIGIVIRRDGFMVQLGLKALRSGKEVLLLKPPRRNTATAGYDVLLKAGAHPWAVEVNLPAAFNFVKPDRSTICFYQNFTARDEYLWHYTRAHPGPWPQQTWSEYIRTLLENEKSAAHSARDTLANILAHQRIDASGAMIRGKYPVVCFSSRDPHAIVKLQKYNPALQRWNFQPYGIGIKKEKAISMGFRAVSYGSADTFDSLPAEERYLFQRQQTARGTWDWSKEKEWRQQDNVDLLQVSPQEALVLVKNMRDVSQIQPCSRFPILVFEP</sequence>
<keyword evidence="2" id="KW-1185">Reference proteome</keyword>
<name>A0ABV6Z1U3_UNCC1</name>
<proteinExistence type="predicted"/>
<dbReference type="Proteomes" id="UP001594351">
    <property type="component" value="Unassembled WGS sequence"/>
</dbReference>
<reference evidence="1 2" key="1">
    <citation type="submission" date="2024-09" db="EMBL/GenBank/DDBJ databases">
        <title>Laminarin stimulates single cell rates of sulfate reduction while oxygen inhibits transcriptomic activity in coastal marine sediment.</title>
        <authorList>
            <person name="Lindsay M."/>
            <person name="Orcutt B."/>
            <person name="Emerson D."/>
            <person name="Stepanauskas R."/>
            <person name="D'Angelo T."/>
        </authorList>
    </citation>
    <scope>NUCLEOTIDE SEQUENCE [LARGE SCALE GENOMIC DNA]</scope>
    <source>
        <strain evidence="1">SAG AM-311-K15</strain>
    </source>
</reference>
<evidence type="ECO:0000313" key="2">
    <source>
        <dbReference type="Proteomes" id="UP001594351"/>
    </source>
</evidence>
<accession>A0ABV6Z1U3</accession>
<organism evidence="1 2">
    <name type="scientific">candidate division CSSED10-310 bacterium</name>
    <dbReference type="NCBI Taxonomy" id="2855610"/>
    <lineage>
        <taxon>Bacteria</taxon>
        <taxon>Bacteria division CSSED10-310</taxon>
    </lineage>
</organism>
<gene>
    <name evidence="1" type="ORF">ACFL27_19520</name>
</gene>
<dbReference type="EMBL" id="JBHPBY010000307">
    <property type="protein sequence ID" value="MFC1852393.1"/>
    <property type="molecule type" value="Genomic_DNA"/>
</dbReference>
<comment type="caution">
    <text evidence="1">The sequence shown here is derived from an EMBL/GenBank/DDBJ whole genome shotgun (WGS) entry which is preliminary data.</text>
</comment>
<protein>
    <submittedName>
        <fullName evidence="1">Uncharacterized protein</fullName>
    </submittedName>
</protein>